<evidence type="ECO:0000256" key="1">
    <source>
        <dbReference type="ARBA" id="ARBA00004251"/>
    </source>
</evidence>
<protein>
    <recommendedName>
        <fullName evidence="14">Leucine-rich repeat-containing N-terminal plant-type domain-containing protein</fullName>
    </recommendedName>
</protein>
<dbReference type="Pfam" id="PF08263">
    <property type="entry name" value="LRRNT_2"/>
    <property type="match status" value="1"/>
</dbReference>
<dbReference type="GO" id="GO:0005886">
    <property type="term" value="C:plasma membrane"/>
    <property type="evidence" value="ECO:0007669"/>
    <property type="project" value="UniProtKB-SubCell"/>
</dbReference>
<dbReference type="FunFam" id="3.80.10.10:FF:000095">
    <property type="entry name" value="LRR receptor-like serine/threonine-protein kinase GSO1"/>
    <property type="match status" value="1"/>
</dbReference>
<dbReference type="EMBL" id="JAYMYS010000006">
    <property type="protein sequence ID" value="KAK7389345.1"/>
    <property type="molecule type" value="Genomic_DNA"/>
</dbReference>
<dbReference type="AlphaFoldDB" id="A0AAN9S5T0"/>
<dbReference type="InterPro" id="IPR046956">
    <property type="entry name" value="RLP23-like"/>
</dbReference>
<feature type="signal peptide" evidence="13">
    <location>
        <begin position="1"/>
        <end position="29"/>
    </location>
</feature>
<evidence type="ECO:0000256" key="5">
    <source>
        <dbReference type="ARBA" id="ARBA00022692"/>
    </source>
</evidence>
<reference evidence="15 16" key="1">
    <citation type="submission" date="2024-01" db="EMBL/GenBank/DDBJ databases">
        <title>The genomes of 5 underutilized Papilionoideae crops provide insights into root nodulation and disease resistanc.</title>
        <authorList>
            <person name="Jiang F."/>
        </authorList>
    </citation>
    <scope>NUCLEOTIDE SEQUENCE [LARGE SCALE GENOMIC DNA]</scope>
    <source>
        <strain evidence="15">DUOXIRENSHENG_FW03</strain>
        <tissue evidence="15">Leaves</tissue>
    </source>
</reference>
<evidence type="ECO:0000256" key="10">
    <source>
        <dbReference type="ARBA" id="ARBA00023170"/>
    </source>
</evidence>
<evidence type="ECO:0000256" key="2">
    <source>
        <dbReference type="ARBA" id="ARBA00009592"/>
    </source>
</evidence>
<keyword evidence="11" id="KW-0325">Glycoprotein</keyword>
<dbReference type="Pfam" id="PF13855">
    <property type="entry name" value="LRR_8"/>
    <property type="match status" value="2"/>
</dbReference>
<gene>
    <name evidence="15" type="ORF">VNO78_24258</name>
</gene>
<comment type="caution">
    <text evidence="15">The sequence shown here is derived from an EMBL/GenBank/DDBJ whole genome shotgun (WGS) entry which is preliminary data.</text>
</comment>
<keyword evidence="9 12" id="KW-0472">Membrane</keyword>
<keyword evidence="3" id="KW-1003">Cell membrane</keyword>
<keyword evidence="10" id="KW-0675">Receptor</keyword>
<evidence type="ECO:0000256" key="8">
    <source>
        <dbReference type="ARBA" id="ARBA00022989"/>
    </source>
</evidence>
<proteinExistence type="inferred from homology"/>
<dbReference type="SUPFAM" id="SSF52058">
    <property type="entry name" value="L domain-like"/>
    <property type="match status" value="2"/>
</dbReference>
<comment type="subcellular location">
    <subcellularLocation>
        <location evidence="1">Cell membrane</location>
        <topology evidence="1">Single-pass type I membrane protein</topology>
    </subcellularLocation>
</comment>
<evidence type="ECO:0000256" key="12">
    <source>
        <dbReference type="SAM" id="Phobius"/>
    </source>
</evidence>
<evidence type="ECO:0000259" key="14">
    <source>
        <dbReference type="Pfam" id="PF08263"/>
    </source>
</evidence>
<dbReference type="SMART" id="SM00369">
    <property type="entry name" value="LRR_TYP"/>
    <property type="match status" value="5"/>
</dbReference>
<evidence type="ECO:0000256" key="6">
    <source>
        <dbReference type="ARBA" id="ARBA00022729"/>
    </source>
</evidence>
<evidence type="ECO:0000256" key="3">
    <source>
        <dbReference type="ARBA" id="ARBA00022475"/>
    </source>
</evidence>
<dbReference type="PANTHER" id="PTHR48061:SF49">
    <property type="entry name" value="DISEASE RESISTANCE FAMILY PROTEIN_LRR PROTEIN"/>
    <property type="match status" value="1"/>
</dbReference>
<dbReference type="InterPro" id="IPR013210">
    <property type="entry name" value="LRR_N_plant-typ"/>
</dbReference>
<dbReference type="PANTHER" id="PTHR48061">
    <property type="entry name" value="LEUCINE-RICH REPEAT RECEPTOR PROTEIN KINASE EMS1-LIKE-RELATED"/>
    <property type="match status" value="1"/>
</dbReference>
<comment type="similarity">
    <text evidence="2">Belongs to the RLP family.</text>
</comment>
<evidence type="ECO:0000313" key="15">
    <source>
        <dbReference type="EMBL" id="KAK7389345.1"/>
    </source>
</evidence>
<evidence type="ECO:0000313" key="16">
    <source>
        <dbReference type="Proteomes" id="UP001386955"/>
    </source>
</evidence>
<organism evidence="15 16">
    <name type="scientific">Psophocarpus tetragonolobus</name>
    <name type="common">Winged bean</name>
    <name type="synonym">Dolichos tetragonolobus</name>
    <dbReference type="NCBI Taxonomy" id="3891"/>
    <lineage>
        <taxon>Eukaryota</taxon>
        <taxon>Viridiplantae</taxon>
        <taxon>Streptophyta</taxon>
        <taxon>Embryophyta</taxon>
        <taxon>Tracheophyta</taxon>
        <taxon>Spermatophyta</taxon>
        <taxon>Magnoliopsida</taxon>
        <taxon>eudicotyledons</taxon>
        <taxon>Gunneridae</taxon>
        <taxon>Pentapetalae</taxon>
        <taxon>rosids</taxon>
        <taxon>fabids</taxon>
        <taxon>Fabales</taxon>
        <taxon>Fabaceae</taxon>
        <taxon>Papilionoideae</taxon>
        <taxon>50 kb inversion clade</taxon>
        <taxon>NPAAA clade</taxon>
        <taxon>indigoferoid/millettioid clade</taxon>
        <taxon>Phaseoleae</taxon>
        <taxon>Psophocarpus</taxon>
    </lineage>
</organism>
<dbReference type="InterPro" id="IPR003591">
    <property type="entry name" value="Leu-rich_rpt_typical-subtyp"/>
</dbReference>
<keyword evidence="5 12" id="KW-0812">Transmembrane</keyword>
<dbReference type="InterPro" id="IPR001611">
    <property type="entry name" value="Leu-rich_rpt"/>
</dbReference>
<feature type="transmembrane region" description="Helical" evidence="12">
    <location>
        <begin position="786"/>
        <end position="808"/>
    </location>
</feature>
<keyword evidence="7" id="KW-0677">Repeat</keyword>
<dbReference type="PROSITE" id="PS51450">
    <property type="entry name" value="LRR"/>
    <property type="match status" value="1"/>
</dbReference>
<dbReference type="Pfam" id="PF00560">
    <property type="entry name" value="LRR_1"/>
    <property type="match status" value="8"/>
</dbReference>
<evidence type="ECO:0000256" key="7">
    <source>
        <dbReference type="ARBA" id="ARBA00022737"/>
    </source>
</evidence>
<keyword evidence="16" id="KW-1185">Reference proteome</keyword>
<dbReference type="Gene3D" id="3.80.10.10">
    <property type="entry name" value="Ribonuclease Inhibitor"/>
    <property type="match status" value="3"/>
</dbReference>
<keyword evidence="8 12" id="KW-1133">Transmembrane helix</keyword>
<name>A0AAN9S5T0_PSOTE</name>
<dbReference type="PRINTS" id="PR00019">
    <property type="entry name" value="LEURICHRPT"/>
</dbReference>
<accession>A0AAN9S5T0</accession>
<dbReference type="Proteomes" id="UP001386955">
    <property type="component" value="Unassembled WGS sequence"/>
</dbReference>
<dbReference type="FunFam" id="3.80.10.10:FF:000213">
    <property type="entry name" value="Tyrosine-sulfated glycopeptide receptor 1"/>
    <property type="match status" value="1"/>
</dbReference>
<feature type="chain" id="PRO_5042911199" description="Leucine-rich repeat-containing N-terminal plant-type domain-containing protein" evidence="13">
    <location>
        <begin position="30"/>
        <end position="850"/>
    </location>
</feature>
<evidence type="ECO:0000256" key="13">
    <source>
        <dbReference type="SAM" id="SignalP"/>
    </source>
</evidence>
<keyword evidence="6 13" id="KW-0732">Signal</keyword>
<evidence type="ECO:0000256" key="4">
    <source>
        <dbReference type="ARBA" id="ARBA00022614"/>
    </source>
</evidence>
<keyword evidence="4" id="KW-0433">Leucine-rich repeat</keyword>
<evidence type="ECO:0000256" key="11">
    <source>
        <dbReference type="ARBA" id="ARBA00023180"/>
    </source>
</evidence>
<dbReference type="InterPro" id="IPR032675">
    <property type="entry name" value="LRR_dom_sf"/>
</dbReference>
<feature type="domain" description="Leucine-rich repeat-containing N-terminal plant-type" evidence="14">
    <location>
        <begin position="34"/>
        <end position="74"/>
    </location>
</feature>
<sequence length="850" mass="95531">MRTTSVSLLSCFLCYYLIYLSICFSVASAKCFQDEQLLLLQLQNNLTFKLEHSTKLKLWNQSIDCCNWSGVTCDDEGHVIGLDLSGELITGGFDDSSAVFSLQHLQTLRASNTSFFGQFPHSIGNMRHLSVLDFSYCQFNGTLPYSLSNLTELSYLDLSFNNFTGQIPSFDMAKKLRRLDLSHNGLSGAIPSSLFTLPLLQRIQLSHNQFNQLDEFINVSSSILNTLDLSNNDLLGPFPTSIFLLSKLSVLLLSSNEFSGSIHLNKLFKLEHLTTLDLSYSKLSVNVNVTNVVLVSFPNFRILRLASCSLKTFPGFLRNQSKLAFLDLSDNQIQGIVPNWIWKLQNLQSLNISHNLLTHLEGPLHNITSKLSVLDLHLNKFQGPIPVFLENAIYLDYSSNKFSSLIPRDIGNYLSFTVFLSLSNNTLHGNIPTFLCNASYLEVLDLSINNISGTIPSCLMKMSKTLRVLNLRNNSITGPIPDTFPASNALRTLDLHQNKLDGKIPKSLANCIALEVLDLGRNNIADVFPCFLKNISTLRVLVLQKNKLYGNIGCPNTNGIWQMLQVVDLSFNNFSGKIPGKSFTRWKAMISDENKVKSISNQIWFQFQQLGEDIYYQDSVNVKVINEDVQLELVKFFITSTSVDFSFNHFEGSIPEELMNFKSLNALNLSNNALSGKIPSSIGKLRNLESLDLSQNSLSGEIPMQLGSLSFLSSLNLSFNYLVGKIPPRGQLTTFPTSSFVGNVGLLNGNPNGKEVEDLLKGNPNGKEVEDQSQEECNSFSCKIDWNFISVEVGVFFGLGFVYAPLLLSERWKIWYWKLTHKILCCIFPQLQFEYVRNRGQTYTVLRWQH</sequence>
<evidence type="ECO:0000256" key="9">
    <source>
        <dbReference type="ARBA" id="ARBA00023136"/>
    </source>
</evidence>